<feature type="coiled-coil region" evidence="1">
    <location>
        <begin position="164"/>
        <end position="218"/>
    </location>
</feature>
<keyword evidence="4" id="KW-1185">Reference proteome</keyword>
<dbReference type="EMBL" id="SMKW01000009">
    <property type="protein sequence ID" value="TDD53353.1"/>
    <property type="molecule type" value="Genomic_DNA"/>
</dbReference>
<evidence type="ECO:0000313" key="4">
    <source>
        <dbReference type="Proteomes" id="UP000294947"/>
    </source>
</evidence>
<feature type="compositionally biased region" description="Polar residues" evidence="2">
    <location>
        <begin position="1"/>
        <end position="13"/>
    </location>
</feature>
<keyword evidence="1" id="KW-0175">Coiled coil</keyword>
<accession>A0A4R4Z5L7</accession>
<dbReference type="Proteomes" id="UP000294947">
    <property type="component" value="Unassembled WGS sequence"/>
</dbReference>
<evidence type="ECO:0000256" key="1">
    <source>
        <dbReference type="SAM" id="Coils"/>
    </source>
</evidence>
<dbReference type="RefSeq" id="WP_132483432.1">
    <property type="nucleotide sequence ID" value="NZ_SMKW01000009.1"/>
</dbReference>
<name>A0A4R4Z5L7_9PSEU</name>
<evidence type="ECO:0000313" key="3">
    <source>
        <dbReference type="EMBL" id="TDD53353.1"/>
    </source>
</evidence>
<dbReference type="SUPFAM" id="SSF58100">
    <property type="entry name" value="Bacterial hemolysins"/>
    <property type="match status" value="1"/>
</dbReference>
<dbReference type="AlphaFoldDB" id="A0A4R4Z5L7"/>
<sequence>MSIDQTSADTPKTNDLGPSGVQLDQIKPAWDAITSWLAGTKAIPHDVDAVLERYGVFQDEENLARFLAALEIVRVWGDLLGSPASLTARIAENPNYITGPEVPEELYAAVVRLTIRVENTAGTVVTTYDSLPTLLDPAHGTAKERADALKQVLRGENRGLTKTIDQLATDSADLRARLTALQKELASSVVTLTTTSPLNEANRTIGALRAEIETLHQQTATPETEKRIRECEAEISKKESLVHALHDVFSTAHKVTPKLIEVCGVLEYLGGVVRSAKTTINMVCGLSSDEQLSTADWVKKALGNASMRTQWQELQDKARAFVQHAQVTP</sequence>
<proteinExistence type="predicted"/>
<feature type="region of interest" description="Disordered" evidence="2">
    <location>
        <begin position="1"/>
        <end position="20"/>
    </location>
</feature>
<organism evidence="3 4">
    <name type="scientific">Saccharopolyspora elongata</name>
    <dbReference type="NCBI Taxonomy" id="2530387"/>
    <lineage>
        <taxon>Bacteria</taxon>
        <taxon>Bacillati</taxon>
        <taxon>Actinomycetota</taxon>
        <taxon>Actinomycetes</taxon>
        <taxon>Pseudonocardiales</taxon>
        <taxon>Pseudonocardiaceae</taxon>
        <taxon>Saccharopolyspora</taxon>
    </lineage>
</organism>
<comment type="caution">
    <text evidence="3">The sequence shown here is derived from an EMBL/GenBank/DDBJ whole genome shotgun (WGS) entry which is preliminary data.</text>
</comment>
<evidence type="ECO:0000256" key="2">
    <source>
        <dbReference type="SAM" id="MobiDB-lite"/>
    </source>
</evidence>
<dbReference type="Gene3D" id="1.10.287.1490">
    <property type="match status" value="1"/>
</dbReference>
<gene>
    <name evidence="3" type="ORF">E1288_09560</name>
</gene>
<reference evidence="3 4" key="1">
    <citation type="submission" date="2019-03" db="EMBL/GenBank/DDBJ databases">
        <title>Draft genome sequences of novel Actinobacteria.</title>
        <authorList>
            <person name="Sahin N."/>
            <person name="Ay H."/>
            <person name="Saygin H."/>
        </authorList>
    </citation>
    <scope>NUCLEOTIDE SEQUENCE [LARGE SCALE GENOMIC DNA]</scope>
    <source>
        <strain evidence="3 4">7K502</strain>
    </source>
</reference>
<protein>
    <submittedName>
        <fullName evidence="3">Uncharacterized protein</fullName>
    </submittedName>
</protein>